<protein>
    <submittedName>
        <fullName evidence="2">Uncharacterized protein</fullName>
    </submittedName>
</protein>
<proteinExistence type="predicted"/>
<dbReference type="EMBL" id="BLXT01000264">
    <property type="protein sequence ID" value="GFN75412.1"/>
    <property type="molecule type" value="Genomic_DNA"/>
</dbReference>
<dbReference type="AlphaFoldDB" id="A0AAV3XZL2"/>
<dbReference type="Proteomes" id="UP000735302">
    <property type="component" value="Unassembled WGS sequence"/>
</dbReference>
<gene>
    <name evidence="2" type="ORF">PoB_000191800</name>
</gene>
<sequence length="100" mass="10547">MRRRVSGHSGVSGLSANSSVYITHQTDASSGQQLLVPLNGQQNGGSSSSRTNNNSNLAVQPPPKVGRSVSAQFQENEDPETTQSLTASRTEETIAEPVHS</sequence>
<evidence type="ECO:0000313" key="2">
    <source>
        <dbReference type="EMBL" id="GFN75412.1"/>
    </source>
</evidence>
<organism evidence="2 3">
    <name type="scientific">Plakobranchus ocellatus</name>
    <dbReference type="NCBI Taxonomy" id="259542"/>
    <lineage>
        <taxon>Eukaryota</taxon>
        <taxon>Metazoa</taxon>
        <taxon>Spiralia</taxon>
        <taxon>Lophotrochozoa</taxon>
        <taxon>Mollusca</taxon>
        <taxon>Gastropoda</taxon>
        <taxon>Heterobranchia</taxon>
        <taxon>Euthyneura</taxon>
        <taxon>Panpulmonata</taxon>
        <taxon>Sacoglossa</taxon>
        <taxon>Placobranchoidea</taxon>
        <taxon>Plakobranchidae</taxon>
        <taxon>Plakobranchus</taxon>
    </lineage>
</organism>
<feature type="compositionally biased region" description="Low complexity" evidence="1">
    <location>
        <begin position="39"/>
        <end position="56"/>
    </location>
</feature>
<keyword evidence="3" id="KW-1185">Reference proteome</keyword>
<evidence type="ECO:0000256" key="1">
    <source>
        <dbReference type="SAM" id="MobiDB-lite"/>
    </source>
</evidence>
<feature type="region of interest" description="Disordered" evidence="1">
    <location>
        <begin position="25"/>
        <end position="100"/>
    </location>
</feature>
<evidence type="ECO:0000313" key="3">
    <source>
        <dbReference type="Proteomes" id="UP000735302"/>
    </source>
</evidence>
<name>A0AAV3XZL2_9GAST</name>
<accession>A0AAV3XZL2</accession>
<reference evidence="2 3" key="1">
    <citation type="journal article" date="2021" name="Elife">
        <title>Chloroplast acquisition without the gene transfer in kleptoplastic sea slugs, Plakobranchus ocellatus.</title>
        <authorList>
            <person name="Maeda T."/>
            <person name="Takahashi S."/>
            <person name="Yoshida T."/>
            <person name="Shimamura S."/>
            <person name="Takaki Y."/>
            <person name="Nagai Y."/>
            <person name="Toyoda A."/>
            <person name="Suzuki Y."/>
            <person name="Arimoto A."/>
            <person name="Ishii H."/>
            <person name="Satoh N."/>
            <person name="Nishiyama T."/>
            <person name="Hasebe M."/>
            <person name="Maruyama T."/>
            <person name="Minagawa J."/>
            <person name="Obokata J."/>
            <person name="Shigenobu S."/>
        </authorList>
    </citation>
    <scope>NUCLEOTIDE SEQUENCE [LARGE SCALE GENOMIC DNA]</scope>
</reference>
<comment type="caution">
    <text evidence="2">The sequence shown here is derived from an EMBL/GenBank/DDBJ whole genome shotgun (WGS) entry which is preliminary data.</text>
</comment>